<keyword evidence="5 7" id="KW-1133">Transmembrane helix</keyword>
<organism evidence="8 9">
    <name type="scientific">Cerasicoccus arenae</name>
    <dbReference type="NCBI Taxonomy" id="424488"/>
    <lineage>
        <taxon>Bacteria</taxon>
        <taxon>Pseudomonadati</taxon>
        <taxon>Verrucomicrobiota</taxon>
        <taxon>Opitutia</taxon>
        <taxon>Puniceicoccales</taxon>
        <taxon>Cerasicoccaceae</taxon>
        <taxon>Cerasicoccus</taxon>
    </lineage>
</organism>
<feature type="transmembrane region" description="Helical" evidence="7">
    <location>
        <begin position="226"/>
        <end position="253"/>
    </location>
</feature>
<dbReference type="PANTHER" id="PTHR42775:SF2">
    <property type="entry name" value="PERMEASE"/>
    <property type="match status" value="1"/>
</dbReference>
<feature type="transmembrane region" description="Helical" evidence="7">
    <location>
        <begin position="36"/>
        <end position="54"/>
    </location>
</feature>
<dbReference type="Pfam" id="PF03773">
    <property type="entry name" value="ArsP_1"/>
    <property type="match status" value="1"/>
</dbReference>
<evidence type="ECO:0000256" key="7">
    <source>
        <dbReference type="SAM" id="Phobius"/>
    </source>
</evidence>
<sequence>MLLKLTDVLIYEWIGLDPESRLVGAIHFFIYDSLKIFLLLAVMIFVIGVIRTWLPEDRLKRWMSQGGLWGNMVAAIFGALTPFCSCSSIPIFISLLKAGAPLGVTFSFLITSPIINEYLVILMIGEFGVPITVAYVVTGLIIGVAAGAILGRMKLERYLENDILGSTVETKTAVFTTFVSRVRFGFNEAISVIRQIWIWVLVGVGIGAFIHNYVPQDAIQDLIAKTGVFSVPIATLLGVPMYGSCAAIVPVAVVLFEKGIPLGAALSFMMAMAALSLPEAIMLRRTMKLPLIALFFGITALGIMATGYLLNALSGVLIDNASPTEDPPIVMEIDVRE</sequence>
<name>A0A8J3GE71_9BACT</name>
<dbReference type="RefSeq" id="WP_189514110.1">
    <property type="nucleotide sequence ID" value="NZ_BMXG01000009.1"/>
</dbReference>
<accession>A0A8J3GE71</accession>
<comment type="caution">
    <text evidence="8">The sequence shown here is derived from an EMBL/GenBank/DDBJ whole genome shotgun (WGS) entry which is preliminary data.</text>
</comment>
<proteinExistence type="inferred from homology"/>
<feature type="transmembrane region" description="Helical" evidence="7">
    <location>
        <begin position="196"/>
        <end position="214"/>
    </location>
</feature>
<dbReference type="AlphaFoldDB" id="A0A8J3GE71"/>
<keyword evidence="3" id="KW-1003">Cell membrane</keyword>
<reference evidence="8" key="1">
    <citation type="journal article" date="2014" name="Int. J. Syst. Evol. Microbiol.">
        <title>Complete genome sequence of Corynebacterium casei LMG S-19264T (=DSM 44701T), isolated from a smear-ripened cheese.</title>
        <authorList>
            <consortium name="US DOE Joint Genome Institute (JGI-PGF)"/>
            <person name="Walter F."/>
            <person name="Albersmeier A."/>
            <person name="Kalinowski J."/>
            <person name="Ruckert C."/>
        </authorList>
    </citation>
    <scope>NUCLEOTIDE SEQUENCE</scope>
    <source>
        <strain evidence="8">KCTC 12870</strain>
    </source>
</reference>
<dbReference type="EMBL" id="BMXG01000009">
    <property type="protein sequence ID" value="GHC01323.1"/>
    <property type="molecule type" value="Genomic_DNA"/>
</dbReference>
<feature type="transmembrane region" description="Helical" evidence="7">
    <location>
        <begin position="259"/>
        <end position="277"/>
    </location>
</feature>
<evidence type="ECO:0000256" key="1">
    <source>
        <dbReference type="ARBA" id="ARBA00004651"/>
    </source>
</evidence>
<feature type="transmembrane region" description="Helical" evidence="7">
    <location>
        <begin position="127"/>
        <end position="150"/>
    </location>
</feature>
<evidence type="ECO:0000256" key="3">
    <source>
        <dbReference type="ARBA" id="ARBA00022475"/>
    </source>
</evidence>
<keyword evidence="6 7" id="KW-0472">Membrane</keyword>
<gene>
    <name evidence="8" type="ORF">GCM10007047_17220</name>
</gene>
<evidence type="ECO:0000256" key="2">
    <source>
        <dbReference type="ARBA" id="ARBA00006386"/>
    </source>
</evidence>
<protein>
    <recommendedName>
        <fullName evidence="10">Permease</fullName>
    </recommendedName>
</protein>
<comment type="subcellular location">
    <subcellularLocation>
        <location evidence="1">Cell membrane</location>
        <topology evidence="1">Multi-pass membrane protein</topology>
    </subcellularLocation>
</comment>
<evidence type="ECO:0008006" key="10">
    <source>
        <dbReference type="Google" id="ProtNLM"/>
    </source>
</evidence>
<evidence type="ECO:0000313" key="9">
    <source>
        <dbReference type="Proteomes" id="UP000642829"/>
    </source>
</evidence>
<keyword evidence="9" id="KW-1185">Reference proteome</keyword>
<dbReference type="Proteomes" id="UP000642829">
    <property type="component" value="Unassembled WGS sequence"/>
</dbReference>
<keyword evidence="4 7" id="KW-0812">Transmembrane</keyword>
<feature type="transmembrane region" description="Helical" evidence="7">
    <location>
        <begin position="66"/>
        <end position="93"/>
    </location>
</feature>
<feature type="transmembrane region" description="Helical" evidence="7">
    <location>
        <begin position="99"/>
        <end position="120"/>
    </location>
</feature>
<evidence type="ECO:0000256" key="6">
    <source>
        <dbReference type="ARBA" id="ARBA00023136"/>
    </source>
</evidence>
<evidence type="ECO:0000313" key="8">
    <source>
        <dbReference type="EMBL" id="GHC01323.1"/>
    </source>
</evidence>
<evidence type="ECO:0000256" key="4">
    <source>
        <dbReference type="ARBA" id="ARBA00022692"/>
    </source>
</evidence>
<feature type="transmembrane region" description="Helical" evidence="7">
    <location>
        <begin position="289"/>
        <end position="310"/>
    </location>
</feature>
<evidence type="ECO:0000256" key="5">
    <source>
        <dbReference type="ARBA" id="ARBA00022989"/>
    </source>
</evidence>
<dbReference type="InterPro" id="IPR005524">
    <property type="entry name" value="DUF318"/>
</dbReference>
<reference evidence="8" key="2">
    <citation type="submission" date="2020-09" db="EMBL/GenBank/DDBJ databases">
        <authorList>
            <person name="Sun Q."/>
            <person name="Kim S."/>
        </authorList>
    </citation>
    <scope>NUCLEOTIDE SEQUENCE</scope>
    <source>
        <strain evidence="8">KCTC 12870</strain>
    </source>
</reference>
<dbReference type="InterPro" id="IPR053166">
    <property type="entry name" value="UPF0718_permease"/>
</dbReference>
<comment type="similarity">
    <text evidence="2">Belongs to the UPF0718 family.</text>
</comment>
<dbReference type="GO" id="GO:0005886">
    <property type="term" value="C:plasma membrane"/>
    <property type="evidence" value="ECO:0007669"/>
    <property type="project" value="UniProtKB-SubCell"/>
</dbReference>
<dbReference type="PANTHER" id="PTHR42775">
    <property type="entry name" value="PERMEASE RV2963-RELATED"/>
    <property type="match status" value="1"/>
</dbReference>